<organism evidence="1 2">
    <name type="scientific">Allochromatium tepidum</name>
    <dbReference type="NCBI Taxonomy" id="553982"/>
    <lineage>
        <taxon>Bacteria</taxon>
        <taxon>Pseudomonadati</taxon>
        <taxon>Pseudomonadota</taxon>
        <taxon>Gammaproteobacteria</taxon>
        <taxon>Chromatiales</taxon>
        <taxon>Chromatiaceae</taxon>
        <taxon>Allochromatium</taxon>
    </lineage>
</organism>
<gene>
    <name evidence="1" type="ORF">Atep_05530</name>
</gene>
<dbReference type="Proteomes" id="UP000680679">
    <property type="component" value="Chromosome"/>
</dbReference>
<protein>
    <submittedName>
        <fullName evidence="1">Uncharacterized protein</fullName>
    </submittedName>
</protein>
<dbReference type="EMBL" id="AP024563">
    <property type="protein sequence ID" value="BCU05876.1"/>
    <property type="molecule type" value="Genomic_DNA"/>
</dbReference>
<name>A0ABN6G7E3_9GAMM</name>
<accession>A0ABN6G7E3</accession>
<evidence type="ECO:0000313" key="1">
    <source>
        <dbReference type="EMBL" id="BCU05876.1"/>
    </source>
</evidence>
<reference evidence="1 2" key="1">
    <citation type="submission" date="2021-04" db="EMBL/GenBank/DDBJ databases">
        <title>Complete genome sequencing of Allochromatium tepidum strain NZ.</title>
        <authorList>
            <person name="Tsukatani Y."/>
            <person name="Mori H."/>
        </authorList>
    </citation>
    <scope>NUCLEOTIDE SEQUENCE [LARGE SCALE GENOMIC DNA]</scope>
    <source>
        <strain evidence="1 2">NZ</strain>
    </source>
</reference>
<keyword evidence="2" id="KW-1185">Reference proteome</keyword>
<evidence type="ECO:0000313" key="2">
    <source>
        <dbReference type="Proteomes" id="UP000680679"/>
    </source>
</evidence>
<sequence length="66" mass="7447">MKFLIKMAFGWIESVGGLAKTTLIGQANLNGQALLSLATYTCRRSHSQVPDKGWNWSLNLRIQVRR</sequence>
<proteinExistence type="predicted"/>